<name>A0A132E6N5_9BURK</name>
<feature type="transmembrane region" description="Helical" evidence="1">
    <location>
        <begin position="12"/>
        <end position="30"/>
    </location>
</feature>
<proteinExistence type="predicted"/>
<protein>
    <submittedName>
        <fullName evidence="2">Uncharacterized protein</fullName>
    </submittedName>
</protein>
<evidence type="ECO:0000313" key="2">
    <source>
        <dbReference type="EMBL" id="KWF17337.1"/>
    </source>
</evidence>
<sequence length="105" mass="11053">MSSDADYVVKGAVLGMIASAATVGLVHVTIEFGSRWSSSGAIVTLTTALLMACVLLVPPVLAAWRNRKDVVDPFFEPKALKPILQGRTIGIVLGILFGISVVTGW</sequence>
<feature type="transmembrane region" description="Helical" evidence="1">
    <location>
        <begin position="42"/>
        <end position="64"/>
    </location>
</feature>
<organism evidence="2 3">
    <name type="scientific">Burkholderia pseudomultivorans</name>
    <dbReference type="NCBI Taxonomy" id="1207504"/>
    <lineage>
        <taxon>Bacteria</taxon>
        <taxon>Pseudomonadati</taxon>
        <taxon>Pseudomonadota</taxon>
        <taxon>Betaproteobacteria</taxon>
        <taxon>Burkholderiales</taxon>
        <taxon>Burkholderiaceae</taxon>
        <taxon>Burkholderia</taxon>
        <taxon>Burkholderia cepacia complex</taxon>
    </lineage>
</organism>
<dbReference type="OrthoDB" id="9034443at2"/>
<reference evidence="2 3" key="1">
    <citation type="submission" date="2015-11" db="EMBL/GenBank/DDBJ databases">
        <title>Expanding the genomic diversity of Burkholderia species for the development of highly accurate diagnostics.</title>
        <authorList>
            <person name="Sahl J."/>
            <person name="Keim P."/>
            <person name="Wagner D."/>
        </authorList>
    </citation>
    <scope>NUCLEOTIDE SEQUENCE [LARGE SCALE GENOMIC DNA]</scope>
    <source>
        <strain evidence="2 3">MSMB368WGS</strain>
    </source>
</reference>
<dbReference type="EMBL" id="LPJR01000095">
    <property type="protein sequence ID" value="KWF17337.1"/>
    <property type="molecule type" value="Genomic_DNA"/>
</dbReference>
<evidence type="ECO:0000256" key="1">
    <source>
        <dbReference type="SAM" id="Phobius"/>
    </source>
</evidence>
<dbReference type="AlphaFoldDB" id="A0A132E6N5"/>
<keyword evidence="1" id="KW-1133">Transmembrane helix</keyword>
<comment type="caution">
    <text evidence="2">The sequence shown here is derived from an EMBL/GenBank/DDBJ whole genome shotgun (WGS) entry which is preliminary data.</text>
</comment>
<feature type="transmembrane region" description="Helical" evidence="1">
    <location>
        <begin position="84"/>
        <end position="104"/>
    </location>
</feature>
<gene>
    <name evidence="2" type="ORF">WT56_33225</name>
</gene>
<evidence type="ECO:0000313" key="3">
    <source>
        <dbReference type="Proteomes" id="UP000062912"/>
    </source>
</evidence>
<dbReference type="RefSeq" id="WP_060247292.1">
    <property type="nucleotide sequence ID" value="NZ_LPJR01000095.1"/>
</dbReference>
<keyword evidence="1" id="KW-0812">Transmembrane</keyword>
<accession>A0A132E6N5</accession>
<keyword evidence="1" id="KW-0472">Membrane</keyword>
<dbReference type="Proteomes" id="UP000062912">
    <property type="component" value="Unassembled WGS sequence"/>
</dbReference>